<dbReference type="PANTHER" id="PTHR34093:SF1">
    <property type="entry name" value="CHLORIDE CHANNEL CLIC-LIKE PROTEIN 1"/>
    <property type="match status" value="1"/>
</dbReference>
<feature type="transmembrane region" description="Helical" evidence="7">
    <location>
        <begin position="296"/>
        <end position="320"/>
    </location>
</feature>
<keyword evidence="8" id="KW-0732">Signal</keyword>
<evidence type="ECO:0000256" key="1">
    <source>
        <dbReference type="ARBA" id="ARBA00004141"/>
    </source>
</evidence>
<dbReference type="EMBL" id="JARPUR010000005">
    <property type="protein sequence ID" value="KAK4875019.1"/>
    <property type="molecule type" value="Genomic_DNA"/>
</dbReference>
<evidence type="ECO:0000313" key="10">
    <source>
        <dbReference type="Proteomes" id="UP001353858"/>
    </source>
</evidence>
<feature type="transmembrane region" description="Helical" evidence="7">
    <location>
        <begin position="180"/>
        <end position="200"/>
    </location>
</feature>
<evidence type="ECO:0000256" key="6">
    <source>
        <dbReference type="ARBA" id="ARBA00023136"/>
    </source>
</evidence>
<accession>A0AAN7P1H7</accession>
<dbReference type="PANTHER" id="PTHR34093">
    <property type="entry name" value="CHLORIDE CHANNEL CLIC-LIKE PROTEIN 1"/>
    <property type="match status" value="1"/>
</dbReference>
<proteinExistence type="inferred from homology"/>
<evidence type="ECO:0000256" key="3">
    <source>
        <dbReference type="ARBA" id="ARBA00015571"/>
    </source>
</evidence>
<dbReference type="InterPro" id="IPR009231">
    <property type="entry name" value="Chloride_chnl_CLIC-like"/>
</dbReference>
<organism evidence="9 10">
    <name type="scientific">Aquatica leii</name>
    <dbReference type="NCBI Taxonomy" id="1421715"/>
    <lineage>
        <taxon>Eukaryota</taxon>
        <taxon>Metazoa</taxon>
        <taxon>Ecdysozoa</taxon>
        <taxon>Arthropoda</taxon>
        <taxon>Hexapoda</taxon>
        <taxon>Insecta</taxon>
        <taxon>Pterygota</taxon>
        <taxon>Neoptera</taxon>
        <taxon>Endopterygota</taxon>
        <taxon>Coleoptera</taxon>
        <taxon>Polyphaga</taxon>
        <taxon>Elateriformia</taxon>
        <taxon>Elateroidea</taxon>
        <taxon>Lampyridae</taxon>
        <taxon>Luciolinae</taxon>
        <taxon>Aquatica</taxon>
    </lineage>
</organism>
<dbReference type="GO" id="GO:0005783">
    <property type="term" value="C:endoplasmic reticulum"/>
    <property type="evidence" value="ECO:0007669"/>
    <property type="project" value="TreeGrafter"/>
</dbReference>
<protein>
    <recommendedName>
        <fullName evidence="3">Chloride channel CLIC-like protein 1</fullName>
    </recommendedName>
</protein>
<sequence length="421" mass="48188">MQKATISIFIILTSCVIYTKAQDAQWIDPHEMSLGNMNIIKSDKQSETKAPEHPSQVTFSLEHYKRLLTFILNNAAFDDKSSTYKGQINLNIPISDHKFITHFIRDGYNEDAAILRKIDQVMSRILSRSKLEDFSLFLMSWTDYIYFMFYNRTTGIILSCVFLLIISYKLLRSNFTIWSVVKYLIFIGWVFDFAFTWIQLLQKAEIDRLADIMKYKAVPLHCDPGKMSFWQYLWFSVSSSDECRQYHHTVYSDIFWAVAPLQVLSHQLGIVIYTPASHIGKAMGLFSSGILSTLPWGVNVVLLPALLIFTLLIVGILLSFTTETSFQINIFHLFNFAFGNRERAAVGDVLTGRNLTALLDVVHRNMIEDVRPNASQTSNTENCACSQETIHEGEVKSIEKNINSNIPEKVSDEMHDESGDH</sequence>
<keyword evidence="5 7" id="KW-1133">Transmembrane helix</keyword>
<evidence type="ECO:0000256" key="2">
    <source>
        <dbReference type="ARBA" id="ARBA00005944"/>
    </source>
</evidence>
<comment type="subcellular location">
    <subcellularLocation>
        <location evidence="1">Membrane</location>
        <topology evidence="1">Multi-pass membrane protein</topology>
    </subcellularLocation>
</comment>
<gene>
    <name evidence="9" type="ORF">RN001_011441</name>
</gene>
<evidence type="ECO:0000256" key="4">
    <source>
        <dbReference type="ARBA" id="ARBA00022692"/>
    </source>
</evidence>
<dbReference type="GO" id="GO:0016020">
    <property type="term" value="C:membrane"/>
    <property type="evidence" value="ECO:0007669"/>
    <property type="project" value="UniProtKB-SubCell"/>
</dbReference>
<feature type="transmembrane region" description="Helical" evidence="7">
    <location>
        <begin position="144"/>
        <end position="168"/>
    </location>
</feature>
<evidence type="ECO:0000256" key="8">
    <source>
        <dbReference type="SAM" id="SignalP"/>
    </source>
</evidence>
<dbReference type="AlphaFoldDB" id="A0AAN7P1H7"/>
<keyword evidence="10" id="KW-1185">Reference proteome</keyword>
<dbReference type="GO" id="GO:0005254">
    <property type="term" value="F:chloride channel activity"/>
    <property type="evidence" value="ECO:0007669"/>
    <property type="project" value="TreeGrafter"/>
</dbReference>
<comment type="caution">
    <text evidence="9">The sequence shown here is derived from an EMBL/GenBank/DDBJ whole genome shotgun (WGS) entry which is preliminary data.</text>
</comment>
<comment type="similarity">
    <text evidence="2">Belongs to the chloride channel MCLC family.</text>
</comment>
<feature type="signal peptide" evidence="8">
    <location>
        <begin position="1"/>
        <end position="21"/>
    </location>
</feature>
<reference evidence="10" key="1">
    <citation type="submission" date="2023-01" db="EMBL/GenBank/DDBJ databases">
        <title>Key to firefly adult light organ development and bioluminescence: homeobox transcription factors regulate luciferase expression and transportation to peroxisome.</title>
        <authorList>
            <person name="Fu X."/>
        </authorList>
    </citation>
    <scope>NUCLEOTIDE SEQUENCE [LARGE SCALE GENOMIC DNA]</scope>
</reference>
<keyword evidence="4 7" id="KW-0812">Transmembrane</keyword>
<dbReference type="PROSITE" id="PS51257">
    <property type="entry name" value="PROKAR_LIPOPROTEIN"/>
    <property type="match status" value="1"/>
</dbReference>
<evidence type="ECO:0000313" key="9">
    <source>
        <dbReference type="EMBL" id="KAK4875019.1"/>
    </source>
</evidence>
<keyword evidence="6 7" id="KW-0472">Membrane</keyword>
<evidence type="ECO:0000256" key="7">
    <source>
        <dbReference type="SAM" id="Phobius"/>
    </source>
</evidence>
<evidence type="ECO:0000256" key="5">
    <source>
        <dbReference type="ARBA" id="ARBA00022989"/>
    </source>
</evidence>
<feature type="chain" id="PRO_5042996710" description="Chloride channel CLIC-like protein 1" evidence="8">
    <location>
        <begin position="22"/>
        <end position="421"/>
    </location>
</feature>
<dbReference type="Proteomes" id="UP001353858">
    <property type="component" value="Unassembled WGS sequence"/>
</dbReference>
<name>A0AAN7P1H7_9COLE</name>
<dbReference type="Pfam" id="PF05934">
    <property type="entry name" value="MCLC"/>
    <property type="match status" value="1"/>
</dbReference>
<feature type="transmembrane region" description="Helical" evidence="7">
    <location>
        <begin position="254"/>
        <end position="276"/>
    </location>
</feature>